<evidence type="ECO:0000313" key="2">
    <source>
        <dbReference type="Proteomes" id="UP001176883"/>
    </source>
</evidence>
<proteinExistence type="predicted"/>
<accession>A0ABT8W592</accession>
<reference evidence="1" key="1">
    <citation type="submission" date="2023-07" db="EMBL/GenBank/DDBJ databases">
        <title>Two novel species in the genus Flavivirga.</title>
        <authorList>
            <person name="Kwon K."/>
        </authorList>
    </citation>
    <scope>NUCLEOTIDE SEQUENCE</scope>
    <source>
        <strain evidence="1">KCTC 52353</strain>
    </source>
</reference>
<sequence>MAYKLFDINGNVIEQHDLQDKGVWCQTGASKEKVFVDKFGKSLNLIINPEKENNPYAPDLLNTSTNLLADLKTQNTPFFQAQTRFNYDPQYTVVFNGKDRHRYKEKYPDIEIYFAVDWQAIKFENGKIIEVKPMTGVWFIPFQKLDKLLESSPFHSYGQRKFDQRGNAKGSYVLNLLNNNFIRLL</sequence>
<comment type="caution">
    <text evidence="1">The sequence shown here is derived from an EMBL/GenBank/DDBJ whole genome shotgun (WGS) entry which is preliminary data.</text>
</comment>
<dbReference type="Proteomes" id="UP001176883">
    <property type="component" value="Unassembled WGS sequence"/>
</dbReference>
<name>A0ABT8W592_9FLAO</name>
<dbReference type="RefSeq" id="WP_303275961.1">
    <property type="nucleotide sequence ID" value="NZ_JAUOEK010000017.1"/>
</dbReference>
<gene>
    <name evidence="1" type="ORF">Q4Q35_00520</name>
</gene>
<evidence type="ECO:0008006" key="3">
    <source>
        <dbReference type="Google" id="ProtNLM"/>
    </source>
</evidence>
<evidence type="ECO:0000313" key="1">
    <source>
        <dbReference type="EMBL" id="MDO5968278.1"/>
    </source>
</evidence>
<dbReference type="EMBL" id="JAUOEK010000017">
    <property type="protein sequence ID" value="MDO5968278.1"/>
    <property type="molecule type" value="Genomic_DNA"/>
</dbReference>
<organism evidence="1 2">
    <name type="scientific">Flavivirga aquimarina</name>
    <dbReference type="NCBI Taxonomy" id="2027862"/>
    <lineage>
        <taxon>Bacteria</taxon>
        <taxon>Pseudomonadati</taxon>
        <taxon>Bacteroidota</taxon>
        <taxon>Flavobacteriia</taxon>
        <taxon>Flavobacteriales</taxon>
        <taxon>Flavobacteriaceae</taxon>
        <taxon>Flavivirga</taxon>
    </lineage>
</organism>
<protein>
    <recommendedName>
        <fullName evidence="3">WG repeat-containing protein</fullName>
    </recommendedName>
</protein>
<keyword evidence="2" id="KW-1185">Reference proteome</keyword>